<dbReference type="PANTHER" id="PTHR43806:SF11">
    <property type="entry name" value="CEREVISIN-RELATED"/>
    <property type="match status" value="1"/>
</dbReference>
<dbReference type="PROSITE" id="PS00137">
    <property type="entry name" value="SUBTILASE_HIS"/>
    <property type="match status" value="1"/>
</dbReference>
<evidence type="ECO:0000256" key="8">
    <source>
        <dbReference type="ARBA" id="ARBA00022825"/>
    </source>
</evidence>
<sequence length="510" mass="55561">MKKISYAVIVSLLSMFFVFNHVSANDTKQYMVVKDAKIKVVGSKSKAMRMAKSSGGIVYEDTKMKAYGQKASWGIKTINASKAWSLNYNGSGIKVGVIDSGVDIRHPDLKIAGGKSFISGRSSYNDDNGHGTHVAGIIGAQSNKIGSVGVAPRAKIYALKALGKDGEGYISDIIEAVNWSVENHMDVINISLGSDDDSYPLKQAIMKATDAGIVVVASAGNEAGQVGYPAKYSNVIGVSALKSNTALASFSNRGSGVTVAAPGENIYSTVPGGYDSYDGTSMAAPFVAGTVALYKQATGLTGDKLVSLVTSSAVDIGARGKDSDFGYGRVNAPIKKLKRLPADQLNGENAVIKAESHSTYLKDRYTVETDYEYNYFPDPSQTRYKQTYADYSKAISVVEKVKDTKVRNALTTRLSAVKELYTRLDNYSVVYNYATKLKEYTELLEDVYYYGYVDDTTVKSYNQLGVLLDNNLIDKAYGPSNRDYFTDSYYDPAYEIYELIGYEIDDFLYE</sequence>
<dbReference type="RefSeq" id="WP_051387338.1">
    <property type="nucleotide sequence ID" value="NZ_CP068053.1"/>
</dbReference>
<dbReference type="GO" id="GO:0004252">
    <property type="term" value="F:serine-type endopeptidase activity"/>
    <property type="evidence" value="ECO:0007669"/>
    <property type="project" value="UniProtKB-UniRule"/>
</dbReference>
<dbReference type="InterPro" id="IPR000209">
    <property type="entry name" value="Peptidase_S8/S53_dom"/>
</dbReference>
<dbReference type="Pfam" id="PF18058">
    <property type="entry name" value="SbsC_C"/>
    <property type="match status" value="1"/>
</dbReference>
<dbReference type="GO" id="GO:0046872">
    <property type="term" value="F:metal ion binding"/>
    <property type="evidence" value="ECO:0007669"/>
    <property type="project" value="UniProtKB-KW"/>
</dbReference>
<accession>A0A974NN59</accession>
<dbReference type="InterPro" id="IPR023827">
    <property type="entry name" value="Peptidase_S8_Asp-AS"/>
</dbReference>
<evidence type="ECO:0000256" key="10">
    <source>
        <dbReference type="PROSITE-ProRule" id="PRU01240"/>
    </source>
</evidence>
<evidence type="ECO:0000259" key="13">
    <source>
        <dbReference type="Pfam" id="PF00082"/>
    </source>
</evidence>
<dbReference type="Gene3D" id="1.20.58.780">
    <property type="match status" value="1"/>
</dbReference>
<dbReference type="InterPro" id="IPR050131">
    <property type="entry name" value="Peptidase_S8_subtilisin-like"/>
</dbReference>
<name>A0A974NN59_PERPY</name>
<feature type="active site" description="Charge relay system" evidence="10">
    <location>
        <position position="130"/>
    </location>
</feature>
<dbReference type="Gene3D" id="3.40.50.200">
    <property type="entry name" value="Peptidase S8/S53 domain"/>
    <property type="match status" value="1"/>
</dbReference>
<proteinExistence type="inferred from homology"/>
<evidence type="ECO:0000256" key="7">
    <source>
        <dbReference type="ARBA" id="ARBA00022801"/>
    </source>
</evidence>
<protein>
    <submittedName>
        <fullName evidence="15">S8 family serine peptidase</fullName>
    </submittedName>
</protein>
<feature type="signal peptide" evidence="12">
    <location>
        <begin position="1"/>
        <end position="24"/>
    </location>
</feature>
<dbReference type="InterPro" id="IPR041378">
    <property type="entry name" value="S-layer_SbsC_C"/>
</dbReference>
<dbReference type="GO" id="GO:0005576">
    <property type="term" value="C:extracellular region"/>
    <property type="evidence" value="ECO:0007669"/>
    <property type="project" value="UniProtKB-SubCell"/>
</dbReference>
<dbReference type="Pfam" id="PF00082">
    <property type="entry name" value="Peptidase_S8"/>
    <property type="match status" value="1"/>
</dbReference>
<evidence type="ECO:0000313" key="16">
    <source>
        <dbReference type="Proteomes" id="UP000595254"/>
    </source>
</evidence>
<keyword evidence="6" id="KW-0479">Metal-binding</keyword>
<dbReference type="EMBL" id="CP068053">
    <property type="protein sequence ID" value="QQT00705.1"/>
    <property type="molecule type" value="Genomic_DNA"/>
</dbReference>
<evidence type="ECO:0000256" key="9">
    <source>
        <dbReference type="ARBA" id="ARBA00022837"/>
    </source>
</evidence>
<evidence type="ECO:0000313" key="15">
    <source>
        <dbReference type="EMBL" id="QQT00705.1"/>
    </source>
</evidence>
<dbReference type="InterPro" id="IPR036852">
    <property type="entry name" value="Peptidase_S8/S53_dom_sf"/>
</dbReference>
<keyword evidence="4" id="KW-0964">Secreted</keyword>
<dbReference type="Proteomes" id="UP000595254">
    <property type="component" value="Chromosome"/>
</dbReference>
<evidence type="ECO:0000256" key="6">
    <source>
        <dbReference type="ARBA" id="ARBA00022723"/>
    </source>
</evidence>
<dbReference type="PROSITE" id="PS51892">
    <property type="entry name" value="SUBTILASE"/>
    <property type="match status" value="1"/>
</dbReference>
<keyword evidence="9" id="KW-0106">Calcium</keyword>
<dbReference type="PANTHER" id="PTHR43806">
    <property type="entry name" value="PEPTIDASE S8"/>
    <property type="match status" value="1"/>
</dbReference>
<dbReference type="InterPro" id="IPR022398">
    <property type="entry name" value="Peptidase_S8_His-AS"/>
</dbReference>
<dbReference type="GO" id="GO:0006508">
    <property type="term" value="P:proteolysis"/>
    <property type="evidence" value="ECO:0007669"/>
    <property type="project" value="UniProtKB-KW"/>
</dbReference>
<dbReference type="KEGG" id="ppsr:I6J18_01860"/>
<feature type="active site" description="Charge relay system" evidence="10">
    <location>
        <position position="281"/>
    </location>
</feature>
<evidence type="ECO:0000259" key="14">
    <source>
        <dbReference type="Pfam" id="PF18058"/>
    </source>
</evidence>
<feature type="active site" description="Charge relay system" evidence="10">
    <location>
        <position position="99"/>
    </location>
</feature>
<feature type="domain" description="Peptidase S8/S53" evidence="13">
    <location>
        <begin position="90"/>
        <end position="328"/>
    </location>
</feature>
<evidence type="ECO:0000256" key="5">
    <source>
        <dbReference type="ARBA" id="ARBA00022670"/>
    </source>
</evidence>
<dbReference type="CDD" id="cd07477">
    <property type="entry name" value="Peptidases_S8_Subtilisin_subset"/>
    <property type="match status" value="1"/>
</dbReference>
<dbReference type="InterPro" id="IPR023828">
    <property type="entry name" value="Peptidase_S8_Ser-AS"/>
</dbReference>
<evidence type="ECO:0000256" key="3">
    <source>
        <dbReference type="ARBA" id="ARBA00011073"/>
    </source>
</evidence>
<comment type="similarity">
    <text evidence="3 10 11">Belongs to the peptidase S8 family.</text>
</comment>
<evidence type="ECO:0000256" key="4">
    <source>
        <dbReference type="ARBA" id="ARBA00022525"/>
    </source>
</evidence>
<dbReference type="PROSITE" id="PS00138">
    <property type="entry name" value="SUBTILASE_SER"/>
    <property type="match status" value="1"/>
</dbReference>
<dbReference type="PROSITE" id="PS00136">
    <property type="entry name" value="SUBTILASE_ASP"/>
    <property type="match status" value="1"/>
</dbReference>
<evidence type="ECO:0000256" key="1">
    <source>
        <dbReference type="ARBA" id="ARBA00001913"/>
    </source>
</evidence>
<comment type="cofactor">
    <cofactor evidence="1">
        <name>Ca(2+)</name>
        <dbReference type="ChEBI" id="CHEBI:29108"/>
    </cofactor>
</comment>
<keyword evidence="8 10" id="KW-0720">Serine protease</keyword>
<gene>
    <name evidence="15" type="ORF">I6J18_01860</name>
</gene>
<evidence type="ECO:0000256" key="12">
    <source>
        <dbReference type="SAM" id="SignalP"/>
    </source>
</evidence>
<dbReference type="SUPFAM" id="SSF52743">
    <property type="entry name" value="Subtilisin-like"/>
    <property type="match status" value="1"/>
</dbReference>
<evidence type="ECO:0000256" key="11">
    <source>
        <dbReference type="RuleBase" id="RU003355"/>
    </source>
</evidence>
<organism evidence="15 16">
    <name type="scientific">Peribacillus psychrosaccharolyticus</name>
    <name type="common">Bacillus psychrosaccharolyticus</name>
    <dbReference type="NCBI Taxonomy" id="1407"/>
    <lineage>
        <taxon>Bacteria</taxon>
        <taxon>Bacillati</taxon>
        <taxon>Bacillota</taxon>
        <taxon>Bacilli</taxon>
        <taxon>Bacillales</taxon>
        <taxon>Bacillaceae</taxon>
        <taxon>Peribacillus</taxon>
    </lineage>
</organism>
<keyword evidence="5 10" id="KW-0645">Protease</keyword>
<feature type="chain" id="PRO_5037123467" evidence="12">
    <location>
        <begin position="25"/>
        <end position="510"/>
    </location>
</feature>
<dbReference type="InterPro" id="IPR015500">
    <property type="entry name" value="Peptidase_S8_subtilisin-rel"/>
</dbReference>
<keyword evidence="16" id="KW-1185">Reference proteome</keyword>
<keyword evidence="12" id="KW-0732">Signal</keyword>
<dbReference type="AlphaFoldDB" id="A0A974NN59"/>
<dbReference type="InterPro" id="IPR034202">
    <property type="entry name" value="Subtilisin_Carlsberg-like"/>
</dbReference>
<dbReference type="PRINTS" id="PR00723">
    <property type="entry name" value="SUBTILISIN"/>
</dbReference>
<keyword evidence="7 10" id="KW-0378">Hydrolase</keyword>
<feature type="domain" description="SbsC C-terminal" evidence="14">
    <location>
        <begin position="368"/>
        <end position="493"/>
    </location>
</feature>
<reference evidence="15 16" key="1">
    <citation type="submission" date="2021-01" db="EMBL/GenBank/DDBJ databases">
        <title>FDA dAtabase for Regulatory Grade micrObial Sequences (FDA-ARGOS): Supporting development and validation of Infectious Disease Dx tests.</title>
        <authorList>
            <person name="Nelson B."/>
            <person name="Plummer A."/>
            <person name="Tallon L."/>
            <person name="Sadzewicz L."/>
            <person name="Zhao X."/>
            <person name="Boylan J."/>
            <person name="Ott S."/>
            <person name="Bowen H."/>
            <person name="Vavikolanu K."/>
            <person name="Mehta A."/>
            <person name="Aluvathingal J."/>
            <person name="Nadendla S."/>
            <person name="Myers T."/>
            <person name="Yan Y."/>
            <person name="Sichtig H."/>
        </authorList>
    </citation>
    <scope>NUCLEOTIDE SEQUENCE [LARGE SCALE GENOMIC DNA]</scope>
    <source>
        <strain evidence="15 16">FDAARGOS_1161</strain>
    </source>
</reference>
<comment type="subcellular location">
    <subcellularLocation>
        <location evidence="2">Secreted</location>
    </subcellularLocation>
</comment>
<evidence type="ECO:0000256" key="2">
    <source>
        <dbReference type="ARBA" id="ARBA00004613"/>
    </source>
</evidence>